<dbReference type="InterPro" id="IPR057697">
    <property type="entry name" value="DUF7937"/>
</dbReference>
<dbReference type="AlphaFoldDB" id="A0A1H2JWJ5"/>
<evidence type="ECO:0000259" key="4">
    <source>
        <dbReference type="Pfam" id="PF25591"/>
    </source>
</evidence>
<feature type="transmembrane region" description="Helical" evidence="3">
    <location>
        <begin position="88"/>
        <end position="107"/>
    </location>
</feature>
<keyword evidence="3" id="KW-0812">Transmembrane</keyword>
<evidence type="ECO:0000313" key="6">
    <source>
        <dbReference type="EMBL" id="SDU60692.1"/>
    </source>
</evidence>
<keyword evidence="1" id="KW-0175">Coiled coil</keyword>
<feature type="transmembrane region" description="Helical" evidence="3">
    <location>
        <begin position="378"/>
        <end position="398"/>
    </location>
</feature>
<keyword evidence="3" id="KW-0472">Membrane</keyword>
<proteinExistence type="predicted"/>
<reference evidence="7" key="1">
    <citation type="submission" date="2016-10" db="EMBL/GenBank/DDBJ databases">
        <authorList>
            <person name="Varghese N."/>
            <person name="Submissions S."/>
        </authorList>
    </citation>
    <scope>NUCLEOTIDE SEQUENCE [LARGE SCALE GENOMIC DNA]</scope>
    <source>
        <strain evidence="7">DSM 45079</strain>
    </source>
</reference>
<feature type="domain" description="DUF7937" evidence="5">
    <location>
        <begin position="90"/>
        <end position="469"/>
    </location>
</feature>
<feature type="transmembrane region" description="Helical" evidence="3">
    <location>
        <begin position="119"/>
        <end position="137"/>
    </location>
</feature>
<feature type="transmembrane region" description="Helical" evidence="3">
    <location>
        <begin position="281"/>
        <end position="299"/>
    </location>
</feature>
<dbReference type="Pfam" id="PF25591">
    <property type="entry name" value="LRV_2"/>
    <property type="match status" value="1"/>
</dbReference>
<feature type="compositionally biased region" description="Basic and acidic residues" evidence="2">
    <location>
        <begin position="646"/>
        <end position="659"/>
    </location>
</feature>
<feature type="transmembrane region" description="Helical" evidence="3">
    <location>
        <begin position="214"/>
        <end position="237"/>
    </location>
</feature>
<feature type="transmembrane region" description="Helical" evidence="3">
    <location>
        <begin position="410"/>
        <end position="431"/>
    </location>
</feature>
<feature type="transmembrane region" description="Helical" evidence="3">
    <location>
        <begin position="443"/>
        <end position="462"/>
    </location>
</feature>
<dbReference type="OrthoDB" id="5179995at2"/>
<protein>
    <submittedName>
        <fullName evidence="6">Uncharacterized protein</fullName>
    </submittedName>
</protein>
<evidence type="ECO:0000256" key="1">
    <source>
        <dbReference type="SAM" id="Coils"/>
    </source>
</evidence>
<feature type="domain" description="Leucine rich repeat variant" evidence="4">
    <location>
        <begin position="676"/>
        <end position="735"/>
    </location>
</feature>
<feature type="region of interest" description="Disordered" evidence="2">
    <location>
        <begin position="31"/>
        <end position="66"/>
    </location>
</feature>
<evidence type="ECO:0000256" key="2">
    <source>
        <dbReference type="SAM" id="MobiDB-lite"/>
    </source>
</evidence>
<organism evidence="6 7">
    <name type="scientific">Jiangella alkaliphila</name>
    <dbReference type="NCBI Taxonomy" id="419479"/>
    <lineage>
        <taxon>Bacteria</taxon>
        <taxon>Bacillati</taxon>
        <taxon>Actinomycetota</taxon>
        <taxon>Actinomycetes</taxon>
        <taxon>Jiangellales</taxon>
        <taxon>Jiangellaceae</taxon>
        <taxon>Jiangella</taxon>
    </lineage>
</organism>
<dbReference type="STRING" id="419479.SAMN04488563_3150"/>
<dbReference type="Pfam" id="PF25592">
    <property type="entry name" value="DUF7937"/>
    <property type="match status" value="1"/>
</dbReference>
<evidence type="ECO:0000256" key="3">
    <source>
        <dbReference type="SAM" id="Phobius"/>
    </source>
</evidence>
<feature type="transmembrane region" description="Helical" evidence="3">
    <location>
        <begin position="311"/>
        <end position="331"/>
    </location>
</feature>
<feature type="transmembrane region" description="Helical" evidence="3">
    <location>
        <begin position="183"/>
        <end position="202"/>
    </location>
</feature>
<feature type="region of interest" description="Disordered" evidence="2">
    <location>
        <begin position="590"/>
        <end position="684"/>
    </location>
</feature>
<evidence type="ECO:0000259" key="5">
    <source>
        <dbReference type="Pfam" id="PF25592"/>
    </source>
</evidence>
<accession>A0A1H2JWJ5</accession>
<gene>
    <name evidence="6" type="ORF">SAMN04488563_3150</name>
</gene>
<name>A0A1H2JWJ5_9ACTN</name>
<keyword evidence="7" id="KW-1185">Reference proteome</keyword>
<dbReference type="RefSeq" id="WP_152690842.1">
    <property type="nucleotide sequence ID" value="NZ_LBMC01000013.1"/>
</dbReference>
<feature type="compositionally biased region" description="Low complexity" evidence="2">
    <location>
        <begin position="46"/>
        <end position="63"/>
    </location>
</feature>
<sequence length="736" mass="73093">MNFCSNCGAPATGSAYCGNCGAPMPASAAAQTPAQAPAGPGGSSTPGGPSAPGTTPGGAASAPGGVGLPGGAAAPGGAARNPFADIPVLDYARDIVALVLLLVSFGMPWDLEDSATGKVYVVLVTLLSVISLALPYLKRGGVLPPSWGTAELRLARLAANAPYVVVVLITLVLGYVGENGGDGVGVGIAFGLAGALLAAQGREAEQTPTGDGPLWRWVALGIGGLFALLTVVSLITFLTDSAEGLEWEVVTYLIVAMLLSLALVALPLLGVLRGDAAWRDVLLLLGVVALFVGVWQMGADATMSDAWSLSTFGPRLILVPALAVAAAAPGLRSQYQQTPGAAYWSAVGARMLELSMLVAAAGVVLYVLQIIAVEDGRGIGIVVLVLMLILALAALVGRNALVRDANAGRAIAVVVGGVFILLGIVIAAILGASDETIVSEADATIISVLWWFGVALFVVLTAPPSVRAEYGPIGASQLSFSSVLPGNGGGSGSATTTAAAPAGSGVATGAAAAAAGAAAARPAEAKAAAAERDAEAKTQAAELKADAKTQAAEAKAEAATQAANAKTDAAETKAAAEAKAADAKADAAARTDGAAKGGEVPASPAVPAGEAKTVTGAPGGGEGLLGEAKPGPISVLAVGQSSADDTATRIDQPRVEPATRVDQPAVSDAGLPGSGFDARTALDPNTPLQTLADIAAQEPGLRKYVAANPSTYPELLTWLSQLGDPEIDEALRRRGR</sequence>
<dbReference type="EMBL" id="LT629791">
    <property type="protein sequence ID" value="SDU60692.1"/>
    <property type="molecule type" value="Genomic_DNA"/>
</dbReference>
<keyword evidence="3" id="KW-1133">Transmembrane helix</keyword>
<feature type="coiled-coil region" evidence="1">
    <location>
        <begin position="537"/>
        <end position="586"/>
    </location>
</feature>
<feature type="transmembrane region" description="Helical" evidence="3">
    <location>
        <begin position="249"/>
        <end position="269"/>
    </location>
</feature>
<dbReference type="Proteomes" id="UP000182977">
    <property type="component" value="Chromosome I"/>
</dbReference>
<feature type="transmembrane region" description="Helical" evidence="3">
    <location>
        <begin position="352"/>
        <end position="372"/>
    </location>
</feature>
<evidence type="ECO:0000313" key="7">
    <source>
        <dbReference type="Proteomes" id="UP000182977"/>
    </source>
</evidence>
<dbReference type="InterPro" id="IPR057893">
    <property type="entry name" value="LRV_2"/>
</dbReference>
<feature type="transmembrane region" description="Helical" evidence="3">
    <location>
        <begin position="157"/>
        <end position="177"/>
    </location>
</feature>